<name>A0ABU5P0B9_9GAMM</name>
<dbReference type="RefSeq" id="WP_322855949.1">
    <property type="nucleotide sequence ID" value="NZ_JAYDCJ010000003.1"/>
</dbReference>
<organism evidence="2 3">
    <name type="scientific">Marinobacter qingdaonensis</name>
    <dbReference type="NCBI Taxonomy" id="3108486"/>
    <lineage>
        <taxon>Bacteria</taxon>
        <taxon>Pseudomonadati</taxon>
        <taxon>Pseudomonadota</taxon>
        <taxon>Gammaproteobacteria</taxon>
        <taxon>Pseudomonadales</taxon>
        <taxon>Marinobacteraceae</taxon>
        <taxon>Marinobacter</taxon>
    </lineage>
</organism>
<dbReference type="Proteomes" id="UP001305746">
    <property type="component" value="Unassembled WGS sequence"/>
</dbReference>
<keyword evidence="3" id="KW-1185">Reference proteome</keyword>
<comment type="caution">
    <text evidence="2">The sequence shown here is derived from an EMBL/GenBank/DDBJ whole genome shotgun (WGS) entry which is preliminary data.</text>
</comment>
<evidence type="ECO:0000256" key="1">
    <source>
        <dbReference type="SAM" id="MobiDB-lite"/>
    </source>
</evidence>
<evidence type="ECO:0000313" key="3">
    <source>
        <dbReference type="Proteomes" id="UP001305746"/>
    </source>
</evidence>
<dbReference type="EMBL" id="JAYDCJ010000003">
    <property type="protein sequence ID" value="MEA1081494.1"/>
    <property type="molecule type" value="Genomic_DNA"/>
</dbReference>
<gene>
    <name evidence="2" type="ORF">U5822_12485</name>
</gene>
<feature type="region of interest" description="Disordered" evidence="1">
    <location>
        <begin position="64"/>
        <end position="85"/>
    </location>
</feature>
<sequence>MALKEIVRGQLEKWSRELEPRWRETWTEVQYRLDELNCSLANRTVPDERRARVSELSLRQKAEEAGQGKARLKVVKGRNRASAAK</sequence>
<feature type="compositionally biased region" description="Basic residues" evidence="1">
    <location>
        <begin position="70"/>
        <end position="79"/>
    </location>
</feature>
<reference evidence="2 3" key="1">
    <citation type="submission" date="2023-12" db="EMBL/GenBank/DDBJ databases">
        <title>Marinobacter qingdaonensis sp. nov., isolated from the intertidal sediment of Qingdao, PR China.</title>
        <authorList>
            <person name="Li Y."/>
        </authorList>
    </citation>
    <scope>NUCLEOTIDE SEQUENCE [LARGE SCALE GENOMIC DNA]</scope>
    <source>
        <strain evidence="2 3">ASW11-75</strain>
    </source>
</reference>
<accession>A0ABU5P0B9</accession>
<evidence type="ECO:0000313" key="2">
    <source>
        <dbReference type="EMBL" id="MEA1081494.1"/>
    </source>
</evidence>
<proteinExistence type="predicted"/>
<protein>
    <submittedName>
        <fullName evidence="2">Uncharacterized protein</fullName>
    </submittedName>
</protein>